<keyword evidence="1" id="KW-0812">Transmembrane</keyword>
<dbReference type="OrthoDB" id="5080267at2"/>
<keyword evidence="1" id="KW-1133">Transmembrane helix</keyword>
<keyword evidence="3" id="KW-1185">Reference proteome</keyword>
<keyword evidence="1" id="KW-0472">Membrane</keyword>
<organism evidence="2 3">
    <name type="scientific">Amnibacterium flavum</name>
    <dbReference type="NCBI Taxonomy" id="2173173"/>
    <lineage>
        <taxon>Bacteria</taxon>
        <taxon>Bacillati</taxon>
        <taxon>Actinomycetota</taxon>
        <taxon>Actinomycetes</taxon>
        <taxon>Micrococcales</taxon>
        <taxon>Microbacteriaceae</taxon>
        <taxon>Amnibacterium</taxon>
    </lineage>
</organism>
<dbReference type="EMBL" id="QEOP01000001">
    <property type="protein sequence ID" value="PVZ95517.1"/>
    <property type="molecule type" value="Genomic_DNA"/>
</dbReference>
<evidence type="ECO:0008006" key="4">
    <source>
        <dbReference type="Google" id="ProtNLM"/>
    </source>
</evidence>
<proteinExistence type="predicted"/>
<feature type="transmembrane region" description="Helical" evidence="1">
    <location>
        <begin position="95"/>
        <end position="118"/>
    </location>
</feature>
<sequence length="122" mass="13301">MHKLSDNPSKQSASATHAHRSDLISWRPAQPGLWSGQIGFDFAGLIELTDDEYVVTDWRGDRVGIFDSLADAQRALEPSHRAQIRDAADRSALRLNIIMSAAFVVTTVTAASFAGAWFTASL</sequence>
<dbReference type="RefSeq" id="WP_116755252.1">
    <property type="nucleotide sequence ID" value="NZ_JBHUEX010000001.1"/>
</dbReference>
<evidence type="ECO:0000313" key="3">
    <source>
        <dbReference type="Proteomes" id="UP000244893"/>
    </source>
</evidence>
<comment type="caution">
    <text evidence="2">The sequence shown here is derived from an EMBL/GenBank/DDBJ whole genome shotgun (WGS) entry which is preliminary data.</text>
</comment>
<gene>
    <name evidence="2" type="ORF">DDQ50_03175</name>
</gene>
<evidence type="ECO:0000313" key="2">
    <source>
        <dbReference type="EMBL" id="PVZ95517.1"/>
    </source>
</evidence>
<dbReference type="Proteomes" id="UP000244893">
    <property type="component" value="Unassembled WGS sequence"/>
</dbReference>
<reference evidence="2 3" key="1">
    <citation type="submission" date="2018-05" db="EMBL/GenBank/DDBJ databases">
        <title>Amnibacterium sp. M8JJ-5, whole genome shotgun sequence.</title>
        <authorList>
            <person name="Tuo L."/>
        </authorList>
    </citation>
    <scope>NUCLEOTIDE SEQUENCE [LARGE SCALE GENOMIC DNA]</scope>
    <source>
        <strain evidence="2 3">M8JJ-5</strain>
    </source>
</reference>
<protein>
    <recommendedName>
        <fullName evidence="4">Peptide ABC transporter permease</fullName>
    </recommendedName>
</protein>
<name>A0A2V1HXU1_9MICO</name>
<evidence type="ECO:0000256" key="1">
    <source>
        <dbReference type="SAM" id="Phobius"/>
    </source>
</evidence>
<accession>A0A2V1HXU1</accession>
<dbReference type="AlphaFoldDB" id="A0A2V1HXU1"/>